<dbReference type="SUPFAM" id="SSF56204">
    <property type="entry name" value="Hect, E3 ligase catalytic domain"/>
    <property type="match status" value="1"/>
</dbReference>
<feature type="active site" description="Glycyl thioester intermediate" evidence="5">
    <location>
        <position position="1058"/>
    </location>
</feature>
<dbReference type="GO" id="GO:0006511">
    <property type="term" value="P:ubiquitin-dependent protein catabolic process"/>
    <property type="evidence" value="ECO:0007669"/>
    <property type="project" value="TreeGrafter"/>
</dbReference>
<dbReference type="InterPro" id="IPR035983">
    <property type="entry name" value="Hect_E3_ubiquitin_ligase"/>
</dbReference>
<dbReference type="Pfam" id="PF00632">
    <property type="entry name" value="HECT"/>
    <property type="match status" value="1"/>
</dbReference>
<dbReference type="GO" id="GO:0000209">
    <property type="term" value="P:protein polyubiquitination"/>
    <property type="evidence" value="ECO:0007669"/>
    <property type="project" value="InterPro"/>
</dbReference>
<dbReference type="CDD" id="cd00078">
    <property type="entry name" value="HECTc"/>
    <property type="match status" value="1"/>
</dbReference>
<dbReference type="InterPro" id="IPR044611">
    <property type="entry name" value="E3A/B/C-like"/>
</dbReference>
<keyword evidence="3 8" id="KW-0808">Transferase</keyword>
<accession>A0A9W8IDD1</accession>
<dbReference type="InterPro" id="IPR000569">
    <property type="entry name" value="HECT_dom"/>
</dbReference>
<evidence type="ECO:0000313" key="8">
    <source>
        <dbReference type="EMBL" id="KAJ2848699.1"/>
    </source>
</evidence>
<comment type="catalytic activity">
    <reaction evidence="1">
        <text>S-ubiquitinyl-[E2 ubiquitin-conjugating enzyme]-L-cysteine + [acceptor protein]-L-lysine = [E2 ubiquitin-conjugating enzyme]-L-cysteine + N(6)-ubiquitinyl-[acceptor protein]-L-lysine.</text>
        <dbReference type="EC" id="2.3.2.26"/>
    </reaction>
</comment>
<keyword evidence="8" id="KW-0012">Acyltransferase</keyword>
<dbReference type="OrthoDB" id="8068875at2759"/>
<proteinExistence type="predicted"/>
<dbReference type="Gene3D" id="3.30.2160.10">
    <property type="entry name" value="Hect, E3 ligase catalytic domain"/>
    <property type="match status" value="1"/>
</dbReference>
<evidence type="ECO:0000256" key="2">
    <source>
        <dbReference type="ARBA" id="ARBA00012485"/>
    </source>
</evidence>
<dbReference type="Proteomes" id="UP001139887">
    <property type="component" value="Unassembled WGS sequence"/>
</dbReference>
<dbReference type="GO" id="GO:0061630">
    <property type="term" value="F:ubiquitin protein ligase activity"/>
    <property type="evidence" value="ECO:0007669"/>
    <property type="project" value="UniProtKB-EC"/>
</dbReference>
<keyword evidence="8" id="KW-0436">Ligase</keyword>
<evidence type="ECO:0000256" key="5">
    <source>
        <dbReference type="PROSITE-ProRule" id="PRU00104"/>
    </source>
</evidence>
<dbReference type="EC" id="2.3.2.26" evidence="2"/>
<evidence type="ECO:0000256" key="1">
    <source>
        <dbReference type="ARBA" id="ARBA00000885"/>
    </source>
</evidence>
<protein>
    <recommendedName>
        <fullName evidence="2">HECT-type E3 ubiquitin transferase</fullName>
        <ecNumber evidence="2">2.3.2.26</ecNumber>
    </recommendedName>
</protein>
<evidence type="ECO:0000259" key="7">
    <source>
        <dbReference type="PROSITE" id="PS50237"/>
    </source>
</evidence>
<gene>
    <name evidence="8" type="primary">HUL5</name>
    <name evidence="8" type="ORF">IWW36_003143</name>
</gene>
<sequence>MYYNGNTKDVDRLHIVLQALFAYNEEESRFRLAIKGDLSCCAYKTEQWRALAACLLGKALQIPQDGVLRVDPQVVLESVNEAVAADCAQQPDEWPLLRKLIESRSLYMFIAKCLSTAGCLNSRGVELAVGLAVLPLGSGPLQQPAMSYFVQWILTIPGLLNRIGVAGVTAISKMHINWIILAEHVRDEMARQQASHAPSEFGIFGSQVVDHIRVPLAAISIIGNMTAFVIPQLSRQGTLALLDAAFISACTACARVIPSCNLFDPASKKASDILSQRLQSAIDTNALKWLNGVLSVRVLDLLVRASCMDTSVKSNVCARDAQDLLLILIQKWGKMASSTTIDNLFQAVDIRTVGWRDILHDPQFRANFAGDRVRVDTIKSYNLSPLYLLCEVLNRQLETIGDDELFRQGMSLPLEDVRTIARVCRNIAFALFWSQETADGLAHIRDSAAMLARQLFIRNARHPFVADDFWLVPPSLLDMASFADKVAEDPMFSTESKGIEDSDSSSSEDESDSDSSSDSLQSDAIRPPNSRLSWAVHRYSSSMRQHLYRTNQTIMTPRIAVLRGIPFVVPFNDRVRLFHALINRDRARLGLSAIGHGSESFPSFYGFAQAVVRRGQIFEDGFRQLYPLLTGKPLVANEENDRRIHTGALEEPVHELGNEASAGMAPWQRHGMAPESLEFPFNRPNHDPLMSSFADIVDDVDALDSEQFAFQNAMAGNSRSSSHLSRQDIFKYRMKITFVDQHGMQEAGIDGGGVFKEFLTSLVREAFDPQLGLFATTAQHNPYPNPESMQTDAKHRQLVLDKYRFLGAVIGKALYEGVLVDAPLALFFLGYCVGQLPEFNDLPTLDEDLYQGLVALKNYPASGEVDENGEDEIYRVFALDFTTSVSLRNGQVKTVPLVPHGEQIKVTAQNRLQYLDLIAHLKLVKQIDAQVKAFVSGLHAVIPENWLRLLFASPLELSRLLCGDAGALDVGDWQRNTVYEGAFKALGSHHPLVRDFWSVVEHGLSEKQRQCLCRFATSCERPPLLGFAELCPRFCIAGVDADDDTIDLDSRLPSASTCVNLLKLPVYSSKQVLHSKLVTAIESNAGFDLS</sequence>
<dbReference type="Gene3D" id="3.30.2410.10">
    <property type="entry name" value="Hect, E3 ligase catalytic domain"/>
    <property type="match status" value="1"/>
</dbReference>
<feature type="domain" description="HECT" evidence="7">
    <location>
        <begin position="726"/>
        <end position="1090"/>
    </location>
</feature>
<organism evidence="8 9">
    <name type="scientific">Coemansia brasiliensis</name>
    <dbReference type="NCBI Taxonomy" id="2650707"/>
    <lineage>
        <taxon>Eukaryota</taxon>
        <taxon>Fungi</taxon>
        <taxon>Fungi incertae sedis</taxon>
        <taxon>Zoopagomycota</taxon>
        <taxon>Kickxellomycotina</taxon>
        <taxon>Kickxellomycetes</taxon>
        <taxon>Kickxellales</taxon>
        <taxon>Kickxellaceae</taxon>
        <taxon>Coemansia</taxon>
    </lineage>
</organism>
<reference evidence="8" key="1">
    <citation type="submission" date="2022-07" db="EMBL/GenBank/DDBJ databases">
        <title>Phylogenomic reconstructions and comparative analyses of Kickxellomycotina fungi.</title>
        <authorList>
            <person name="Reynolds N.K."/>
            <person name="Stajich J.E."/>
            <person name="Barry K."/>
            <person name="Grigoriev I.V."/>
            <person name="Crous P."/>
            <person name="Smith M.E."/>
        </authorList>
    </citation>
    <scope>NUCLEOTIDE SEQUENCE</scope>
    <source>
        <strain evidence="8">NRRL 1566</strain>
    </source>
</reference>
<evidence type="ECO:0000256" key="3">
    <source>
        <dbReference type="ARBA" id="ARBA00022679"/>
    </source>
</evidence>
<name>A0A9W8IDD1_9FUNG</name>
<dbReference type="PANTHER" id="PTHR45700:SF2">
    <property type="entry name" value="UBIQUITIN-PROTEIN LIGASE E3C"/>
    <property type="match status" value="1"/>
</dbReference>
<evidence type="ECO:0000313" key="9">
    <source>
        <dbReference type="Proteomes" id="UP001139887"/>
    </source>
</evidence>
<evidence type="ECO:0000256" key="6">
    <source>
        <dbReference type="SAM" id="MobiDB-lite"/>
    </source>
</evidence>
<feature type="compositionally biased region" description="Acidic residues" evidence="6">
    <location>
        <begin position="501"/>
        <end position="515"/>
    </location>
</feature>
<dbReference type="PANTHER" id="PTHR45700">
    <property type="entry name" value="UBIQUITIN-PROTEIN LIGASE E3C"/>
    <property type="match status" value="1"/>
</dbReference>
<dbReference type="PROSITE" id="PS50237">
    <property type="entry name" value="HECT"/>
    <property type="match status" value="1"/>
</dbReference>
<keyword evidence="4 5" id="KW-0833">Ubl conjugation pathway</keyword>
<evidence type="ECO:0000256" key="4">
    <source>
        <dbReference type="ARBA" id="ARBA00022786"/>
    </source>
</evidence>
<comment type="caution">
    <text evidence="8">The sequence shown here is derived from an EMBL/GenBank/DDBJ whole genome shotgun (WGS) entry which is preliminary data.</text>
</comment>
<dbReference type="EMBL" id="JANBUW010000141">
    <property type="protein sequence ID" value="KAJ2848699.1"/>
    <property type="molecule type" value="Genomic_DNA"/>
</dbReference>
<keyword evidence="9" id="KW-1185">Reference proteome</keyword>
<dbReference type="GO" id="GO:0016874">
    <property type="term" value="F:ligase activity"/>
    <property type="evidence" value="ECO:0007669"/>
    <property type="project" value="UniProtKB-KW"/>
</dbReference>
<dbReference type="AlphaFoldDB" id="A0A9W8IDD1"/>
<dbReference type="SMART" id="SM00119">
    <property type="entry name" value="HECTc"/>
    <property type="match status" value="1"/>
</dbReference>
<feature type="region of interest" description="Disordered" evidence="6">
    <location>
        <begin position="493"/>
        <end position="526"/>
    </location>
</feature>
<dbReference type="Gene3D" id="3.90.1750.10">
    <property type="entry name" value="Hect, E3 ligase catalytic domains"/>
    <property type="match status" value="1"/>
</dbReference>